<dbReference type="Gene3D" id="3.40.50.1240">
    <property type="entry name" value="Phosphoglycerate mutase-like"/>
    <property type="match status" value="1"/>
</dbReference>
<organism evidence="2 3">
    <name type="scientific">Tripterygium wilfordii</name>
    <name type="common">Thunder God vine</name>
    <dbReference type="NCBI Taxonomy" id="458696"/>
    <lineage>
        <taxon>Eukaryota</taxon>
        <taxon>Viridiplantae</taxon>
        <taxon>Streptophyta</taxon>
        <taxon>Embryophyta</taxon>
        <taxon>Tracheophyta</taxon>
        <taxon>Spermatophyta</taxon>
        <taxon>Magnoliopsida</taxon>
        <taxon>eudicotyledons</taxon>
        <taxon>Gunneridae</taxon>
        <taxon>Pentapetalae</taxon>
        <taxon>rosids</taxon>
        <taxon>fabids</taxon>
        <taxon>Celastrales</taxon>
        <taxon>Celastraceae</taxon>
        <taxon>Tripterygium</taxon>
    </lineage>
</organism>
<sequence>MENKKEQVESHQSVVVMRHGDRIDNFEPLWVTTTDRPWDPPLVEKGRVRAFCTGRKLRTYLGFPIHRVFVSPFIRCVQTASEVVSALCAVDDDPNATISDEVSIDASKIKVSVEYGLCEMLNREAIRNDYAPRDGNFGFNISEIEAALPAGTVDHSVERVYKELPEWEETVAGARSRYEQIIKALADKYPSENLLLVTHGEGVGVAVSAFLKGATVYEVDYCAFAELRRPISNKEQAKTAGDFEVLTNPGQTGIGYLPGSTTNDDKVENVQTEPLSQTWSK</sequence>
<evidence type="ECO:0000313" key="3">
    <source>
        <dbReference type="Proteomes" id="UP000593562"/>
    </source>
</evidence>
<dbReference type="FunFam" id="3.40.50.1240:FF:000039">
    <property type="entry name" value="Phosphoglycerate mutase family protein"/>
    <property type="match status" value="1"/>
</dbReference>
<evidence type="ECO:0008006" key="4">
    <source>
        <dbReference type="Google" id="ProtNLM"/>
    </source>
</evidence>
<dbReference type="InterPro" id="IPR012398">
    <property type="entry name" value="PRIB5"/>
</dbReference>
<gene>
    <name evidence="2" type="ORF">HS088_TW18G00302</name>
</gene>
<proteinExistence type="predicted"/>
<dbReference type="Proteomes" id="UP000593562">
    <property type="component" value="Unassembled WGS sequence"/>
</dbReference>
<dbReference type="CDD" id="cd07067">
    <property type="entry name" value="HP_PGM_like"/>
    <property type="match status" value="1"/>
</dbReference>
<feature type="region of interest" description="Disordered" evidence="1">
    <location>
        <begin position="254"/>
        <end position="281"/>
    </location>
</feature>
<dbReference type="SUPFAM" id="SSF53254">
    <property type="entry name" value="Phosphoglycerate mutase-like"/>
    <property type="match status" value="1"/>
</dbReference>
<dbReference type="InterPro" id="IPR013078">
    <property type="entry name" value="His_Pase_superF_clade-1"/>
</dbReference>
<dbReference type="InParanoid" id="A0A7J7CC13"/>
<comment type="caution">
    <text evidence="2">The sequence shown here is derived from an EMBL/GenBank/DDBJ whole genome shotgun (WGS) entry which is preliminary data.</text>
</comment>
<dbReference type="PANTHER" id="PTHR16469:SF27">
    <property type="entry name" value="UBIQUITIN-ASSOCIATED AND SH3 DOMAIN-CONTAINING BA-RELATED"/>
    <property type="match status" value="1"/>
</dbReference>
<protein>
    <recommendedName>
        <fullName evidence="4">Phosphoglycerate mutase family protein</fullName>
    </recommendedName>
</protein>
<dbReference type="SMART" id="SM00855">
    <property type="entry name" value="PGAM"/>
    <property type="match status" value="1"/>
</dbReference>
<dbReference type="PANTHER" id="PTHR16469">
    <property type="entry name" value="UBIQUITIN-ASSOCIATED AND SH3 DOMAIN-CONTAINING BA-RELATED"/>
    <property type="match status" value="1"/>
</dbReference>
<dbReference type="InterPro" id="IPR029033">
    <property type="entry name" value="His_PPase_superfam"/>
</dbReference>
<reference evidence="2 3" key="1">
    <citation type="journal article" date="2020" name="Nat. Commun.">
        <title>Genome of Tripterygium wilfordii and identification of cytochrome P450 involved in triptolide biosynthesis.</title>
        <authorList>
            <person name="Tu L."/>
            <person name="Su P."/>
            <person name="Zhang Z."/>
            <person name="Gao L."/>
            <person name="Wang J."/>
            <person name="Hu T."/>
            <person name="Zhou J."/>
            <person name="Zhang Y."/>
            <person name="Zhao Y."/>
            <person name="Liu Y."/>
            <person name="Song Y."/>
            <person name="Tong Y."/>
            <person name="Lu Y."/>
            <person name="Yang J."/>
            <person name="Xu C."/>
            <person name="Jia M."/>
            <person name="Peters R.J."/>
            <person name="Huang L."/>
            <person name="Gao W."/>
        </authorList>
    </citation>
    <scope>NUCLEOTIDE SEQUENCE [LARGE SCALE GENOMIC DNA]</scope>
    <source>
        <strain evidence="3">cv. XIE 37</strain>
        <tissue evidence="2">Leaf</tissue>
    </source>
</reference>
<accession>A0A7J7CC13</accession>
<keyword evidence="3" id="KW-1185">Reference proteome</keyword>
<feature type="compositionally biased region" description="Polar residues" evidence="1">
    <location>
        <begin position="269"/>
        <end position="281"/>
    </location>
</feature>
<dbReference type="PIRSF" id="PIRSF015897">
    <property type="entry name" value="PRIB5"/>
    <property type="match status" value="1"/>
</dbReference>
<dbReference type="OrthoDB" id="414418at2759"/>
<dbReference type="FunCoup" id="A0A7J7CC13">
    <property type="interactions" value="1027"/>
</dbReference>
<dbReference type="EMBL" id="JAAARO010000018">
    <property type="protein sequence ID" value="KAF5731620.1"/>
    <property type="molecule type" value="Genomic_DNA"/>
</dbReference>
<evidence type="ECO:0000313" key="2">
    <source>
        <dbReference type="EMBL" id="KAF5731620.1"/>
    </source>
</evidence>
<dbReference type="InterPro" id="IPR051710">
    <property type="entry name" value="Phosphatase_SH3-domain"/>
</dbReference>
<dbReference type="Pfam" id="PF00300">
    <property type="entry name" value="His_Phos_1"/>
    <property type="match status" value="1"/>
</dbReference>
<evidence type="ECO:0000256" key="1">
    <source>
        <dbReference type="SAM" id="MobiDB-lite"/>
    </source>
</evidence>
<name>A0A7J7CC13_TRIWF</name>
<dbReference type="AlphaFoldDB" id="A0A7J7CC13"/>